<feature type="region of interest" description="Disordered" evidence="1">
    <location>
        <begin position="1"/>
        <end position="46"/>
    </location>
</feature>
<dbReference type="EMBL" id="LXQA010121918">
    <property type="protein sequence ID" value="MCI20839.1"/>
    <property type="molecule type" value="Genomic_DNA"/>
</dbReference>
<organism evidence="2 3">
    <name type="scientific">Trifolium medium</name>
    <dbReference type="NCBI Taxonomy" id="97028"/>
    <lineage>
        <taxon>Eukaryota</taxon>
        <taxon>Viridiplantae</taxon>
        <taxon>Streptophyta</taxon>
        <taxon>Embryophyta</taxon>
        <taxon>Tracheophyta</taxon>
        <taxon>Spermatophyta</taxon>
        <taxon>Magnoliopsida</taxon>
        <taxon>eudicotyledons</taxon>
        <taxon>Gunneridae</taxon>
        <taxon>Pentapetalae</taxon>
        <taxon>rosids</taxon>
        <taxon>fabids</taxon>
        <taxon>Fabales</taxon>
        <taxon>Fabaceae</taxon>
        <taxon>Papilionoideae</taxon>
        <taxon>50 kb inversion clade</taxon>
        <taxon>NPAAA clade</taxon>
        <taxon>Hologalegina</taxon>
        <taxon>IRL clade</taxon>
        <taxon>Trifolieae</taxon>
        <taxon>Trifolium</taxon>
    </lineage>
</organism>
<protein>
    <submittedName>
        <fullName evidence="2">Uncharacterized protein</fullName>
    </submittedName>
</protein>
<evidence type="ECO:0000256" key="1">
    <source>
        <dbReference type="SAM" id="MobiDB-lite"/>
    </source>
</evidence>
<sequence>MQVGSTTGPPQTTAGPLPTAGKLGPAAVDRRARAGGPAVDRRPPPP</sequence>
<proteinExistence type="predicted"/>
<dbReference type="AlphaFoldDB" id="A0A392QAE1"/>
<keyword evidence="3" id="KW-1185">Reference proteome</keyword>
<name>A0A392QAE1_9FABA</name>
<evidence type="ECO:0000313" key="3">
    <source>
        <dbReference type="Proteomes" id="UP000265520"/>
    </source>
</evidence>
<evidence type="ECO:0000313" key="2">
    <source>
        <dbReference type="EMBL" id="MCI20839.1"/>
    </source>
</evidence>
<feature type="compositionally biased region" description="Polar residues" evidence="1">
    <location>
        <begin position="1"/>
        <end position="14"/>
    </location>
</feature>
<reference evidence="2 3" key="1">
    <citation type="journal article" date="2018" name="Front. Plant Sci.">
        <title>Red Clover (Trifolium pratense) and Zigzag Clover (T. medium) - A Picture of Genomic Similarities and Differences.</title>
        <authorList>
            <person name="Dluhosova J."/>
            <person name="Istvanek J."/>
            <person name="Nedelnik J."/>
            <person name="Repkova J."/>
        </authorList>
    </citation>
    <scope>NUCLEOTIDE SEQUENCE [LARGE SCALE GENOMIC DNA]</scope>
    <source>
        <strain evidence="3">cv. 10/8</strain>
        <tissue evidence="2">Leaf</tissue>
    </source>
</reference>
<accession>A0A392QAE1</accession>
<comment type="caution">
    <text evidence="2">The sequence shown here is derived from an EMBL/GenBank/DDBJ whole genome shotgun (WGS) entry which is preliminary data.</text>
</comment>
<dbReference type="Proteomes" id="UP000265520">
    <property type="component" value="Unassembled WGS sequence"/>
</dbReference>